<keyword evidence="6" id="KW-0564">Palmitate</keyword>
<dbReference type="Proteomes" id="UP001150062">
    <property type="component" value="Unassembled WGS sequence"/>
</dbReference>
<comment type="domain">
    <text evidence="10">The DHHC domain is required for palmitoyltransferase activity.</text>
</comment>
<dbReference type="EMBL" id="JAOAOG010000301">
    <property type="protein sequence ID" value="KAJ6231334.1"/>
    <property type="molecule type" value="Genomic_DNA"/>
</dbReference>
<evidence type="ECO:0000256" key="10">
    <source>
        <dbReference type="RuleBase" id="RU079119"/>
    </source>
</evidence>
<proteinExistence type="inferred from homology"/>
<evidence type="ECO:0000256" key="11">
    <source>
        <dbReference type="SAM" id="MobiDB-lite"/>
    </source>
</evidence>
<evidence type="ECO:0000313" key="14">
    <source>
        <dbReference type="Proteomes" id="UP001150062"/>
    </source>
</evidence>
<keyword evidence="4 10" id="KW-1133">Transmembrane helix</keyword>
<comment type="subcellular location">
    <subcellularLocation>
        <location evidence="1">Endomembrane system</location>
        <topology evidence="1">Multi-pass membrane protein</topology>
    </subcellularLocation>
</comment>
<keyword evidence="3 10" id="KW-0812">Transmembrane</keyword>
<evidence type="ECO:0000256" key="1">
    <source>
        <dbReference type="ARBA" id="ARBA00004127"/>
    </source>
</evidence>
<evidence type="ECO:0000256" key="7">
    <source>
        <dbReference type="ARBA" id="ARBA00023288"/>
    </source>
</evidence>
<keyword evidence="7" id="KW-0449">Lipoprotein</keyword>
<comment type="caution">
    <text evidence="13">The sequence shown here is derived from an EMBL/GenBank/DDBJ whole genome shotgun (WGS) entry which is preliminary data.</text>
</comment>
<name>A0ABQ8XGU9_9EUKA</name>
<feature type="region of interest" description="Disordered" evidence="11">
    <location>
        <begin position="284"/>
        <end position="314"/>
    </location>
</feature>
<evidence type="ECO:0000256" key="9">
    <source>
        <dbReference type="ARBA" id="ARBA00048048"/>
    </source>
</evidence>
<feature type="transmembrane region" description="Helical" evidence="10">
    <location>
        <begin position="167"/>
        <end position="189"/>
    </location>
</feature>
<sequence length="336" mass="39115">MDLLEVITKVRYPQAEDHSAITKEKYYKLHQGNNKVFCCGHLQTGPEYGKLISCFLVVNLPSIIAIVFPLRAICKEYENYSYLWFSLALLLIADLFMILTSFTNPGTCNIYRPVRASHCSKCNNCVMKFDHHSVIALFHIIISFQRYTDGEDNESSNPFVDGISDCWYSFFLLLIALFFCYYVSILLWYHIKLISKNITTKEDHQHSYTKTRNPFNRGLIKNWLTLFSKIPSNDFSYTQLLTENEVQKLKNDEKNVFEKLGNLSVKQQKKAIIKLNKLAQLNKENGKTESFEKKRKDDNKEKKRKKGKEKYNKKFELSSVSQFTSETSNSSDSNDD</sequence>
<dbReference type="EC" id="2.3.1.225" evidence="10"/>
<evidence type="ECO:0000256" key="5">
    <source>
        <dbReference type="ARBA" id="ARBA00023136"/>
    </source>
</evidence>
<evidence type="ECO:0000256" key="2">
    <source>
        <dbReference type="ARBA" id="ARBA00022679"/>
    </source>
</evidence>
<evidence type="ECO:0000256" key="8">
    <source>
        <dbReference type="ARBA" id="ARBA00023315"/>
    </source>
</evidence>
<protein>
    <recommendedName>
        <fullName evidence="10">Palmitoyltransferase</fullName>
        <ecNumber evidence="10">2.3.1.225</ecNumber>
    </recommendedName>
</protein>
<keyword evidence="14" id="KW-1185">Reference proteome</keyword>
<dbReference type="PANTHER" id="PTHR22883:SF43">
    <property type="entry name" value="PALMITOYLTRANSFERASE APP"/>
    <property type="match status" value="1"/>
</dbReference>
<evidence type="ECO:0000256" key="6">
    <source>
        <dbReference type="ARBA" id="ARBA00023139"/>
    </source>
</evidence>
<dbReference type="Pfam" id="PF01529">
    <property type="entry name" value="DHHC"/>
    <property type="match status" value="1"/>
</dbReference>
<dbReference type="InterPro" id="IPR001594">
    <property type="entry name" value="Palmitoyltrfase_DHHC"/>
</dbReference>
<comment type="catalytic activity">
    <reaction evidence="9 10">
        <text>L-cysteinyl-[protein] + hexadecanoyl-CoA = S-hexadecanoyl-L-cysteinyl-[protein] + CoA</text>
        <dbReference type="Rhea" id="RHEA:36683"/>
        <dbReference type="Rhea" id="RHEA-COMP:10131"/>
        <dbReference type="Rhea" id="RHEA-COMP:11032"/>
        <dbReference type="ChEBI" id="CHEBI:29950"/>
        <dbReference type="ChEBI" id="CHEBI:57287"/>
        <dbReference type="ChEBI" id="CHEBI:57379"/>
        <dbReference type="ChEBI" id="CHEBI:74151"/>
        <dbReference type="EC" id="2.3.1.225"/>
    </reaction>
</comment>
<feature type="compositionally biased region" description="Basic and acidic residues" evidence="11">
    <location>
        <begin position="284"/>
        <end position="301"/>
    </location>
</feature>
<dbReference type="InterPro" id="IPR039859">
    <property type="entry name" value="PFA4/ZDH16/20/ERF2-like"/>
</dbReference>
<evidence type="ECO:0000259" key="12">
    <source>
        <dbReference type="Pfam" id="PF01529"/>
    </source>
</evidence>
<reference evidence="13" key="1">
    <citation type="submission" date="2022-08" db="EMBL/GenBank/DDBJ databases">
        <title>Novel sulfate-reducing endosymbionts in the free-living metamonad Anaeramoeba.</title>
        <authorList>
            <person name="Jerlstrom-Hultqvist J."/>
            <person name="Cepicka I."/>
            <person name="Gallot-Lavallee L."/>
            <person name="Salas-Leiva D."/>
            <person name="Curtis B.A."/>
            <person name="Zahonova K."/>
            <person name="Pipaliya S."/>
            <person name="Dacks J."/>
            <person name="Roger A.J."/>
        </authorList>
    </citation>
    <scope>NUCLEOTIDE SEQUENCE</scope>
    <source>
        <strain evidence="13">Schooner1</strain>
    </source>
</reference>
<dbReference type="PANTHER" id="PTHR22883">
    <property type="entry name" value="ZINC FINGER DHHC DOMAIN CONTAINING PROTEIN"/>
    <property type="match status" value="1"/>
</dbReference>
<feature type="domain" description="Palmitoyltransferase DHHC" evidence="12">
    <location>
        <begin position="107"/>
        <end position="135"/>
    </location>
</feature>
<keyword evidence="2 10" id="KW-0808">Transferase</keyword>
<accession>A0ABQ8XGU9</accession>
<feature type="transmembrane region" description="Helical" evidence="10">
    <location>
        <begin position="50"/>
        <end position="70"/>
    </location>
</feature>
<evidence type="ECO:0000256" key="4">
    <source>
        <dbReference type="ARBA" id="ARBA00022989"/>
    </source>
</evidence>
<gene>
    <name evidence="13" type="ORF">M0813_06063</name>
</gene>
<evidence type="ECO:0000256" key="3">
    <source>
        <dbReference type="ARBA" id="ARBA00022692"/>
    </source>
</evidence>
<comment type="similarity">
    <text evidence="10">Belongs to the DHHC palmitoyltransferase family.</text>
</comment>
<feature type="transmembrane region" description="Helical" evidence="10">
    <location>
        <begin position="82"/>
        <end position="102"/>
    </location>
</feature>
<organism evidence="13 14">
    <name type="scientific">Anaeramoeba flamelloides</name>
    <dbReference type="NCBI Taxonomy" id="1746091"/>
    <lineage>
        <taxon>Eukaryota</taxon>
        <taxon>Metamonada</taxon>
        <taxon>Anaeramoebidae</taxon>
        <taxon>Anaeramoeba</taxon>
    </lineage>
</organism>
<evidence type="ECO:0000313" key="13">
    <source>
        <dbReference type="EMBL" id="KAJ6231334.1"/>
    </source>
</evidence>
<keyword evidence="8 10" id="KW-0012">Acyltransferase</keyword>
<keyword evidence="5 10" id="KW-0472">Membrane</keyword>
<dbReference type="PROSITE" id="PS50216">
    <property type="entry name" value="DHHC"/>
    <property type="match status" value="1"/>
</dbReference>